<feature type="transmembrane region" description="Helical" evidence="1">
    <location>
        <begin position="436"/>
        <end position="456"/>
    </location>
</feature>
<dbReference type="SUPFAM" id="SSF53474">
    <property type="entry name" value="alpha/beta-Hydrolases"/>
    <property type="match status" value="1"/>
</dbReference>
<keyword evidence="4" id="KW-1185">Reference proteome</keyword>
<feature type="domain" description="Serine aminopeptidase S33" evidence="2">
    <location>
        <begin position="68"/>
        <end position="166"/>
    </location>
</feature>
<feature type="transmembrane region" description="Helical" evidence="1">
    <location>
        <begin position="528"/>
        <end position="550"/>
    </location>
</feature>
<accession>A0ABD5RH57</accession>
<feature type="transmembrane region" description="Helical" evidence="1">
    <location>
        <begin position="290"/>
        <end position="311"/>
    </location>
</feature>
<comment type="caution">
    <text evidence="3">The sequence shown here is derived from an EMBL/GenBank/DDBJ whole genome shotgun (WGS) entry which is preliminary data.</text>
</comment>
<dbReference type="AlphaFoldDB" id="A0ABD5RH57"/>
<dbReference type="InterPro" id="IPR022742">
    <property type="entry name" value="Hydrolase_4"/>
</dbReference>
<dbReference type="PANTHER" id="PTHR22946">
    <property type="entry name" value="DIENELACTONE HYDROLASE DOMAIN-CONTAINING PROTEIN-RELATED"/>
    <property type="match status" value="1"/>
</dbReference>
<evidence type="ECO:0000259" key="2">
    <source>
        <dbReference type="Pfam" id="PF12146"/>
    </source>
</evidence>
<keyword evidence="1" id="KW-0472">Membrane</keyword>
<dbReference type="RefSeq" id="WP_227231224.1">
    <property type="nucleotide sequence ID" value="NZ_JAJCVJ010000003.1"/>
</dbReference>
<feature type="transmembrane region" description="Helical" evidence="1">
    <location>
        <begin position="627"/>
        <end position="647"/>
    </location>
</feature>
<gene>
    <name evidence="3" type="ORF">ACFPJ5_19770</name>
</gene>
<dbReference type="GO" id="GO:0016787">
    <property type="term" value="F:hydrolase activity"/>
    <property type="evidence" value="ECO:0007669"/>
    <property type="project" value="UniProtKB-KW"/>
</dbReference>
<keyword evidence="3" id="KW-0378">Hydrolase</keyword>
<organism evidence="3 4">
    <name type="scientific">Salinirubrum litoreum</name>
    <dbReference type="NCBI Taxonomy" id="1126234"/>
    <lineage>
        <taxon>Archaea</taxon>
        <taxon>Methanobacteriati</taxon>
        <taxon>Methanobacteriota</taxon>
        <taxon>Stenosarchaea group</taxon>
        <taxon>Halobacteria</taxon>
        <taxon>Halobacteriales</taxon>
        <taxon>Haloferacaceae</taxon>
        <taxon>Salinirubrum</taxon>
    </lineage>
</organism>
<name>A0ABD5RH57_9EURY</name>
<feature type="transmembrane region" description="Helical" evidence="1">
    <location>
        <begin position="485"/>
        <end position="508"/>
    </location>
</feature>
<reference evidence="3 4" key="1">
    <citation type="journal article" date="2019" name="Int. J. Syst. Evol. Microbiol.">
        <title>The Global Catalogue of Microorganisms (GCM) 10K type strain sequencing project: providing services to taxonomists for standard genome sequencing and annotation.</title>
        <authorList>
            <consortium name="The Broad Institute Genomics Platform"/>
            <consortium name="The Broad Institute Genome Sequencing Center for Infectious Disease"/>
            <person name="Wu L."/>
            <person name="Ma J."/>
        </authorList>
    </citation>
    <scope>NUCLEOTIDE SEQUENCE [LARGE SCALE GENOMIC DNA]</scope>
    <source>
        <strain evidence="3 4">CGMCC 1.12237</strain>
    </source>
</reference>
<evidence type="ECO:0000256" key="1">
    <source>
        <dbReference type="SAM" id="Phobius"/>
    </source>
</evidence>
<feature type="transmembrane region" description="Helical" evidence="1">
    <location>
        <begin position="408"/>
        <end position="430"/>
    </location>
</feature>
<dbReference type="Proteomes" id="UP001596201">
    <property type="component" value="Unassembled WGS sequence"/>
</dbReference>
<evidence type="ECO:0000313" key="4">
    <source>
        <dbReference type="Proteomes" id="UP001596201"/>
    </source>
</evidence>
<keyword evidence="1" id="KW-0812">Transmembrane</keyword>
<sequence>MVAVDRRVTVLVLSLLLVFSGGVIGYWGHTAGGTVEVRDVQFQSADGTQMSGHLYVPAGVSADDPAPGVLAVHGYVNTKGVQAPFATEYARRGYVVLALDQTGHGGSAPPAFAGGFGGPAGLAYLNDRPMVTERVAVTGHSMGGWAITAAAASDPDGYDAALYQGSAPGPIAGLPVPNGTAEFPRNTGVVFSEYDEFHWLMWPGSASAATAEETQKMQEFFGTDATVEEGRTYGSIEDGTARRLYTPATTHPGDHISTNAVADSVDWIQRTLPGGESPAPSNQVWYWKEVGTFLALLGGMLFVFPAGGLLLDREPFSSLQATVPQAATERDAGWHVSALLATLIPAVTYFPTVVAGDSFVPLAPNWLFPQQLTNAVVLWALVNTVVIAGLVGAWHVRRTAEDRVGRLIVPAVLVGSALGIVVASVADFLVTGQDLLGLPTVVGTLLVGVTLGGWLLTRGSATDRAASTAYGLSLPQGWGSLTRSVGLAVGVVGGVYALSLVVDALFNVDFRVWFVAFRLLTPWQFQAFVAYLPLLFVFFVAVGVLLHGRLRTRATTDSLRRAMVINSVILTGGMALLLALQYGVLFTSNALPIPQLALYAIVGLPFVPALPLIAVVSTYFFHRTGRVWTGALVNALLITWFLVGSTATQAVL</sequence>
<feature type="transmembrane region" description="Helical" evidence="1">
    <location>
        <begin position="332"/>
        <end position="356"/>
    </location>
</feature>
<keyword evidence="1" id="KW-1133">Transmembrane helix</keyword>
<proteinExistence type="predicted"/>
<feature type="transmembrane region" description="Helical" evidence="1">
    <location>
        <begin position="376"/>
        <end position="396"/>
    </location>
</feature>
<dbReference type="InterPro" id="IPR050261">
    <property type="entry name" value="FrsA_esterase"/>
</dbReference>
<feature type="transmembrane region" description="Helical" evidence="1">
    <location>
        <begin position="562"/>
        <end position="584"/>
    </location>
</feature>
<dbReference type="EMBL" id="JBHSKX010000004">
    <property type="protein sequence ID" value="MFC5369171.1"/>
    <property type="molecule type" value="Genomic_DNA"/>
</dbReference>
<evidence type="ECO:0000313" key="3">
    <source>
        <dbReference type="EMBL" id="MFC5369171.1"/>
    </source>
</evidence>
<feature type="transmembrane region" description="Helical" evidence="1">
    <location>
        <begin position="596"/>
        <end position="620"/>
    </location>
</feature>
<protein>
    <submittedName>
        <fullName evidence="3">Alpha/beta hydrolase family protein</fullName>
        <ecNumber evidence="3">3.4.-.-</ecNumber>
    </submittedName>
</protein>
<dbReference type="Pfam" id="PF12146">
    <property type="entry name" value="Hydrolase_4"/>
    <property type="match status" value="1"/>
</dbReference>
<dbReference type="EC" id="3.4.-.-" evidence="3"/>
<dbReference type="InterPro" id="IPR029058">
    <property type="entry name" value="AB_hydrolase_fold"/>
</dbReference>
<dbReference type="Gene3D" id="3.40.50.1820">
    <property type="entry name" value="alpha/beta hydrolase"/>
    <property type="match status" value="1"/>
</dbReference>